<evidence type="ECO:0000313" key="1">
    <source>
        <dbReference type="EMBL" id="RKN03784.1"/>
    </source>
</evidence>
<dbReference type="Proteomes" id="UP000275024">
    <property type="component" value="Unassembled WGS sequence"/>
</dbReference>
<proteinExistence type="predicted"/>
<accession>A0A3A9W3J6</accession>
<organism evidence="1 4">
    <name type="scientific">Streptomyces radicis</name>
    <dbReference type="NCBI Taxonomy" id="1750517"/>
    <lineage>
        <taxon>Bacteria</taxon>
        <taxon>Bacillati</taxon>
        <taxon>Actinomycetota</taxon>
        <taxon>Actinomycetes</taxon>
        <taxon>Kitasatosporales</taxon>
        <taxon>Streptomycetaceae</taxon>
        <taxon>Streptomyces</taxon>
    </lineage>
</organism>
<dbReference type="AlphaFoldDB" id="A0A3A9W3J6"/>
<dbReference type="EMBL" id="RBDY01000043">
    <property type="protein sequence ID" value="RKN13845.1"/>
    <property type="molecule type" value="Genomic_DNA"/>
</dbReference>
<evidence type="ECO:0000313" key="3">
    <source>
        <dbReference type="Proteomes" id="UP000268652"/>
    </source>
</evidence>
<evidence type="ECO:0000313" key="2">
    <source>
        <dbReference type="EMBL" id="RKN13845.1"/>
    </source>
</evidence>
<evidence type="ECO:0000313" key="4">
    <source>
        <dbReference type="Proteomes" id="UP000275024"/>
    </source>
</evidence>
<keyword evidence="3" id="KW-1185">Reference proteome</keyword>
<reference evidence="3 4" key="1">
    <citation type="submission" date="2018-09" db="EMBL/GenBank/DDBJ databases">
        <title>Streptomyces sp. nov. DS1-2, an endophytic actinomycete isolated from roots of Dendrobium scabrilingue.</title>
        <authorList>
            <person name="Kuncharoen N."/>
            <person name="Kudo T."/>
            <person name="Ohkuma M."/>
            <person name="Yuki M."/>
            <person name="Tanasupawat S."/>
        </authorList>
    </citation>
    <scope>NUCLEOTIDE SEQUENCE [LARGE SCALE GENOMIC DNA]</scope>
    <source>
        <strain evidence="1 4">AZ1-7</strain>
        <strain evidence="2 3">DS1-2</strain>
    </source>
</reference>
<protein>
    <submittedName>
        <fullName evidence="1">Uncharacterized protein</fullName>
    </submittedName>
</protein>
<name>A0A3A9W3J6_9ACTN</name>
<sequence>MERALRERDRLRGQLAVRALESHRVQVMETTEGRISVTLDLSVDVAAFVAHRLAALVYEPSPGTLLASQDTGLVGVVTRRESPQSVRMRGVLDPRREWSHWLTDLRPVRLGEVLSLTGKVHRPTP</sequence>
<gene>
    <name evidence="2" type="ORF">D7318_30315</name>
    <name evidence="1" type="ORF">D7319_30775</name>
</gene>
<comment type="caution">
    <text evidence="1">The sequence shown here is derived from an EMBL/GenBank/DDBJ whole genome shotgun (WGS) entry which is preliminary data.</text>
</comment>
<dbReference type="EMBL" id="RBDX01000044">
    <property type="protein sequence ID" value="RKN03784.1"/>
    <property type="molecule type" value="Genomic_DNA"/>
</dbReference>
<dbReference type="Proteomes" id="UP000268652">
    <property type="component" value="Unassembled WGS sequence"/>
</dbReference>